<dbReference type="InterPro" id="IPR000209">
    <property type="entry name" value="Peptidase_S8/S53_dom"/>
</dbReference>
<evidence type="ECO:0000256" key="6">
    <source>
        <dbReference type="PIRSR" id="PIRSR615500-1"/>
    </source>
</evidence>
<dbReference type="Proteomes" id="UP000822688">
    <property type="component" value="Chromosome 3"/>
</dbReference>
<dbReference type="SUPFAM" id="SSF52743">
    <property type="entry name" value="Subtilisin-like"/>
    <property type="match status" value="1"/>
</dbReference>
<comment type="similarity">
    <text evidence="1 7">Belongs to the peptidase S8 family.</text>
</comment>
<evidence type="ECO:0000313" key="12">
    <source>
        <dbReference type="EMBL" id="KAG0582924.1"/>
    </source>
</evidence>
<evidence type="ECO:0000256" key="3">
    <source>
        <dbReference type="ARBA" id="ARBA00022729"/>
    </source>
</evidence>
<feature type="active site" description="Charge relay system" evidence="6 7">
    <location>
        <position position="162"/>
    </location>
</feature>
<dbReference type="InterPro" id="IPR015500">
    <property type="entry name" value="Peptidase_S8_subtilisin-rel"/>
</dbReference>
<accession>A0A8T0IGM5</accession>
<dbReference type="InterPro" id="IPR045051">
    <property type="entry name" value="SBT"/>
</dbReference>
<dbReference type="Gene3D" id="3.40.50.200">
    <property type="entry name" value="Peptidase S8/S53 domain"/>
    <property type="match status" value="1"/>
</dbReference>
<keyword evidence="2 7" id="KW-0645">Protease</keyword>
<evidence type="ECO:0008006" key="14">
    <source>
        <dbReference type="Google" id="ProtNLM"/>
    </source>
</evidence>
<keyword evidence="3 8" id="KW-0732">Signal</keyword>
<dbReference type="PRINTS" id="PR00723">
    <property type="entry name" value="SUBTILISIN"/>
</dbReference>
<dbReference type="FunFam" id="3.40.50.200:FF:000006">
    <property type="entry name" value="Subtilisin-like protease SBT1.5"/>
    <property type="match status" value="1"/>
</dbReference>
<feature type="domain" description="Peptidase S8/S53" evidence="9">
    <location>
        <begin position="153"/>
        <end position="623"/>
    </location>
</feature>
<evidence type="ECO:0000256" key="5">
    <source>
        <dbReference type="ARBA" id="ARBA00022825"/>
    </source>
</evidence>
<dbReference type="Pfam" id="PF00082">
    <property type="entry name" value="Peptidase_S8"/>
    <property type="match status" value="1"/>
</dbReference>
<dbReference type="InterPro" id="IPR041469">
    <property type="entry name" value="Subtilisin-like_FN3"/>
</dbReference>
<dbReference type="PROSITE" id="PS00138">
    <property type="entry name" value="SUBTILASE_SER"/>
    <property type="match status" value="1"/>
</dbReference>
<name>A0A8T0IGM5_CERPU</name>
<dbReference type="EMBL" id="CM026423">
    <property type="protein sequence ID" value="KAG0582922.1"/>
    <property type="molecule type" value="Genomic_DNA"/>
</dbReference>
<dbReference type="InterPro" id="IPR023828">
    <property type="entry name" value="Peptidase_S8_Ser-AS"/>
</dbReference>
<dbReference type="Gene3D" id="2.60.40.2310">
    <property type="match status" value="1"/>
</dbReference>
<feature type="active site" description="Charge relay system" evidence="6 7">
    <location>
        <position position="562"/>
    </location>
</feature>
<dbReference type="EMBL" id="CM026423">
    <property type="protein sequence ID" value="KAG0582921.1"/>
    <property type="molecule type" value="Genomic_DNA"/>
</dbReference>
<feature type="domain" description="Subtilisin-like protease fibronectin type-III" evidence="11">
    <location>
        <begin position="676"/>
        <end position="773"/>
    </location>
</feature>
<keyword evidence="5 7" id="KW-0720">Serine protease</keyword>
<evidence type="ECO:0000259" key="9">
    <source>
        <dbReference type="Pfam" id="PF00082"/>
    </source>
</evidence>
<comment type="caution">
    <text evidence="12">The sequence shown here is derived from an EMBL/GenBank/DDBJ whole genome shotgun (WGS) entry which is preliminary data.</text>
</comment>
<feature type="domain" description="PA" evidence="10">
    <location>
        <begin position="405"/>
        <end position="478"/>
    </location>
</feature>
<dbReference type="Pfam" id="PF17766">
    <property type="entry name" value="fn3_6"/>
    <property type="match status" value="1"/>
</dbReference>
<dbReference type="PROSITE" id="PS51892">
    <property type="entry name" value="SUBTILASE"/>
    <property type="match status" value="1"/>
</dbReference>
<organism evidence="12 13">
    <name type="scientific">Ceratodon purpureus</name>
    <name type="common">Fire moss</name>
    <name type="synonym">Dicranum purpureum</name>
    <dbReference type="NCBI Taxonomy" id="3225"/>
    <lineage>
        <taxon>Eukaryota</taxon>
        <taxon>Viridiplantae</taxon>
        <taxon>Streptophyta</taxon>
        <taxon>Embryophyta</taxon>
        <taxon>Bryophyta</taxon>
        <taxon>Bryophytina</taxon>
        <taxon>Bryopsida</taxon>
        <taxon>Dicranidae</taxon>
        <taxon>Pseudoditrichales</taxon>
        <taxon>Ditrichaceae</taxon>
        <taxon>Ceratodon</taxon>
    </lineage>
</organism>
<sequence length="776" mass="81985">MKAMTSCLLALVAYLSILAGAYSLDDTVVPLDDTTLRHYIVFKATTGDMTVNDESSPTSVETEMTQMVNLARSSVDTFATFDVAEQPPVEFSYVFKYALRGCALKLTEATAATLSTFPGVSVILDGTSEPHTTHTPEFLGLTTGQLWPKSKNGRDVIVGVIDTGIWPESPSFDDTGMGPIPSKWKGICQEGTRFTLANCNKKLIGARFYYKGHQAAEGVDLTTQILSARDTNGHGTHTSSTAAGSPVKDASLNGFGLGQLARGMAFEGRLAMYKVCWRTCYDSDTLAAFDQAVKDGVDVISVSLGGSPKKYEDEVTTVASFGAMKAGIFVALSAGNDGGSRSTVTNIAPWAMTVGASSVDRDFYVSVLLGNGAGLRGVSWTPGAKVARPLVLASKVAAKGADPLKASNCMQGTLSPALVKGKMVVCRNDGQNNPVDKGVAVLAAGGLGVIILDNAEGPSPDYHVLPTVHVGKAAGDTILAYMKSTTTPTATLSPTTALGIKPAPGMAWFSSRGPSIMHPQILKPDITAPGLYILAGWQGNSSPTELASDPNRIKFNIISGTSMATPHISGLAALLRGAYPTWSPAMIKSALMTTASVNDNRTPKQLLIDQATSRAATPFDYGAGHVTPELALNPGLVYDLAPSDYINYLCALGYPPSKVQRFTGAPVTCLPSRVEDFNYPTFTSTFKKGSIKQYAVTFTRTLTNVGAPQATYKVLVKAPTGAKVVVNPTQLIFTPVMKSWKFSVTVTMAKPMEAFGSLTWTDGKINVRSPIVITAV</sequence>
<dbReference type="EMBL" id="CM026423">
    <property type="protein sequence ID" value="KAG0582923.1"/>
    <property type="molecule type" value="Genomic_DNA"/>
</dbReference>
<reference evidence="12" key="1">
    <citation type="submission" date="2020-06" db="EMBL/GenBank/DDBJ databases">
        <title>WGS assembly of Ceratodon purpureus strain R40.</title>
        <authorList>
            <person name="Carey S.B."/>
            <person name="Jenkins J."/>
            <person name="Shu S."/>
            <person name="Lovell J.T."/>
            <person name="Sreedasyam A."/>
            <person name="Maumus F."/>
            <person name="Tiley G.P."/>
            <person name="Fernandez-Pozo N."/>
            <person name="Barry K."/>
            <person name="Chen C."/>
            <person name="Wang M."/>
            <person name="Lipzen A."/>
            <person name="Daum C."/>
            <person name="Saski C.A."/>
            <person name="Payton A.C."/>
            <person name="Mcbreen J.C."/>
            <person name="Conrad R.E."/>
            <person name="Kollar L.M."/>
            <person name="Olsson S."/>
            <person name="Huttunen S."/>
            <person name="Landis J.B."/>
            <person name="Wickett N.J."/>
            <person name="Johnson M.G."/>
            <person name="Rensing S.A."/>
            <person name="Grimwood J."/>
            <person name="Schmutz J."/>
            <person name="Mcdaniel S.F."/>
        </authorList>
    </citation>
    <scope>NUCLEOTIDE SEQUENCE</scope>
    <source>
        <strain evidence="12">R40</strain>
    </source>
</reference>
<dbReference type="GO" id="GO:0006508">
    <property type="term" value="P:proteolysis"/>
    <property type="evidence" value="ECO:0007669"/>
    <property type="project" value="UniProtKB-KW"/>
</dbReference>
<evidence type="ECO:0000313" key="13">
    <source>
        <dbReference type="Proteomes" id="UP000822688"/>
    </source>
</evidence>
<feature type="active site" description="Charge relay system" evidence="6 7">
    <location>
        <position position="234"/>
    </location>
</feature>
<evidence type="ECO:0000256" key="8">
    <source>
        <dbReference type="SAM" id="SignalP"/>
    </source>
</evidence>
<dbReference type="InterPro" id="IPR036852">
    <property type="entry name" value="Peptidase_S8/S53_dom_sf"/>
</dbReference>
<evidence type="ECO:0000256" key="4">
    <source>
        <dbReference type="ARBA" id="ARBA00022801"/>
    </source>
</evidence>
<dbReference type="EMBL" id="CM026423">
    <property type="protein sequence ID" value="KAG0582924.1"/>
    <property type="molecule type" value="Genomic_DNA"/>
</dbReference>
<dbReference type="PANTHER" id="PTHR10795">
    <property type="entry name" value="PROPROTEIN CONVERTASE SUBTILISIN/KEXIN"/>
    <property type="match status" value="1"/>
</dbReference>
<gene>
    <name evidence="12" type="ORF">KC19_3G095500</name>
</gene>
<evidence type="ECO:0000256" key="1">
    <source>
        <dbReference type="ARBA" id="ARBA00011073"/>
    </source>
</evidence>
<evidence type="ECO:0000259" key="10">
    <source>
        <dbReference type="Pfam" id="PF02225"/>
    </source>
</evidence>
<evidence type="ECO:0000256" key="2">
    <source>
        <dbReference type="ARBA" id="ARBA00022670"/>
    </source>
</evidence>
<dbReference type="Gene3D" id="3.50.30.30">
    <property type="match status" value="1"/>
</dbReference>
<proteinExistence type="inferred from homology"/>
<dbReference type="InterPro" id="IPR034197">
    <property type="entry name" value="Peptidases_S8_3"/>
</dbReference>
<dbReference type="GO" id="GO:0004252">
    <property type="term" value="F:serine-type endopeptidase activity"/>
    <property type="evidence" value="ECO:0007669"/>
    <property type="project" value="UniProtKB-UniRule"/>
</dbReference>
<dbReference type="AlphaFoldDB" id="A0A8T0IGM5"/>
<dbReference type="InterPro" id="IPR003137">
    <property type="entry name" value="PA_domain"/>
</dbReference>
<evidence type="ECO:0000259" key="11">
    <source>
        <dbReference type="Pfam" id="PF17766"/>
    </source>
</evidence>
<dbReference type="CDD" id="cd02120">
    <property type="entry name" value="PA_subtilisin_like"/>
    <property type="match status" value="1"/>
</dbReference>
<keyword evidence="13" id="KW-1185">Reference proteome</keyword>
<keyword evidence="4 7" id="KW-0378">Hydrolase</keyword>
<evidence type="ECO:0000256" key="7">
    <source>
        <dbReference type="PROSITE-ProRule" id="PRU01240"/>
    </source>
</evidence>
<dbReference type="CDD" id="cd04852">
    <property type="entry name" value="Peptidases_S8_3"/>
    <property type="match status" value="1"/>
</dbReference>
<dbReference type="Pfam" id="PF02225">
    <property type="entry name" value="PA"/>
    <property type="match status" value="1"/>
</dbReference>
<feature type="signal peptide" evidence="8">
    <location>
        <begin position="1"/>
        <end position="23"/>
    </location>
</feature>
<feature type="chain" id="PRO_5036274536" description="Subtilisin-like protease" evidence="8">
    <location>
        <begin position="24"/>
        <end position="776"/>
    </location>
</feature>
<protein>
    <recommendedName>
        <fullName evidence="14">Subtilisin-like protease</fullName>
    </recommendedName>
</protein>